<evidence type="ECO:0000313" key="3">
    <source>
        <dbReference type="EMBL" id="POS75050.1"/>
    </source>
</evidence>
<gene>
    <name evidence="3" type="ORF">DHEL01_v206555</name>
</gene>
<protein>
    <submittedName>
        <fullName evidence="3">Mutanase</fullName>
    </submittedName>
</protein>
<dbReference type="GO" id="GO:0051118">
    <property type="term" value="F:glucan endo-1,3-alpha-glucosidase activity"/>
    <property type="evidence" value="ECO:0007669"/>
    <property type="project" value="InterPro"/>
</dbReference>
<keyword evidence="4" id="KW-1185">Reference proteome</keyword>
<sequence length="640" mass="68694">MKSFINLFAVLLLSIVSPGIARPSNGISQRQVADRLVFCHFMIGIVSDRTGPADYDSDMQRAKELGIDAFALNIGVDPYTDQQLGFAYQSAANNNMKVFISFDFNWYHTDQGTQVGQKIAQYATQYPQSQLYVDGKIFASSFAGDGVDVNAIRTAAGAPIFWAPNFHPEQGTNFSTIDGALNWMAWPNNGRNKAPTPDRNVTVEEGDEAYIKALAGKPYIAPVSPWFSTHFGPEVPYSKNWVFPGDLLWYHRWNEILTLGPRFIEIVTWNDYGESHYIGPLSSKHTDDGNSKWTNDMPHGGWMDMAKPFISAFKDHATSANSYVESDQLIYWYRPTLRDINCDATDTTMVPADNSSGNYFMGRPNGYETLADAVFVVSMLKTAGNVTVQSGNNSQTFNAPAGISAYQLDMQIGKQQFSLERNGQTVMGSVSLKDVSDVCPCGIYNFNPYVGTVTETATDEASDPLGPDGLASLTAGLHVTTCKATPSLGLPTTTATSTSVTTTTTTSIPSTSPTTSCPTSTSSTSTSSTSTSSTSTSSTSTSSTSTSTSSSTTSPAPVPTVCNAGTGPGNYVGLCSFCCNFGYCPPGPCTCTSYGAQVDPPPETGTVGKPLPWEDDSYLGLCSYACNHGYCPPTACRAVQ</sequence>
<evidence type="ECO:0000256" key="1">
    <source>
        <dbReference type="SAM" id="MobiDB-lite"/>
    </source>
</evidence>
<dbReference type="Proteomes" id="UP000094444">
    <property type="component" value="Unassembled WGS sequence"/>
</dbReference>
<keyword evidence="2" id="KW-0732">Signal</keyword>
<feature type="region of interest" description="Disordered" evidence="1">
    <location>
        <begin position="493"/>
        <end position="558"/>
    </location>
</feature>
<dbReference type="Pfam" id="PF03659">
    <property type="entry name" value="Glyco_hydro_71"/>
    <property type="match status" value="1"/>
</dbReference>
<proteinExistence type="predicted"/>
<comment type="caution">
    <text evidence="3">The sequence shown here is derived from an EMBL/GenBank/DDBJ whole genome shotgun (WGS) entry which is preliminary data.</text>
</comment>
<feature type="compositionally biased region" description="Low complexity" evidence="1">
    <location>
        <begin position="493"/>
        <end position="555"/>
    </location>
</feature>
<dbReference type="InParanoid" id="A0A2P5HXS2"/>
<accession>A0A2P5HXS2</accession>
<dbReference type="OrthoDB" id="1046782at2759"/>
<evidence type="ECO:0000313" key="4">
    <source>
        <dbReference type="Proteomes" id="UP000094444"/>
    </source>
</evidence>
<dbReference type="InterPro" id="IPR005197">
    <property type="entry name" value="Glyco_hydro_71"/>
</dbReference>
<organism evidence="3 4">
    <name type="scientific">Diaporthe helianthi</name>
    <dbReference type="NCBI Taxonomy" id="158607"/>
    <lineage>
        <taxon>Eukaryota</taxon>
        <taxon>Fungi</taxon>
        <taxon>Dikarya</taxon>
        <taxon>Ascomycota</taxon>
        <taxon>Pezizomycotina</taxon>
        <taxon>Sordariomycetes</taxon>
        <taxon>Sordariomycetidae</taxon>
        <taxon>Diaporthales</taxon>
        <taxon>Diaporthaceae</taxon>
        <taxon>Diaporthe</taxon>
    </lineage>
</organism>
<feature type="chain" id="PRO_5015149562" evidence="2">
    <location>
        <begin position="22"/>
        <end position="640"/>
    </location>
</feature>
<dbReference type="EMBL" id="MAVT02000537">
    <property type="protein sequence ID" value="POS75050.1"/>
    <property type="molecule type" value="Genomic_DNA"/>
</dbReference>
<evidence type="ECO:0000256" key="2">
    <source>
        <dbReference type="SAM" id="SignalP"/>
    </source>
</evidence>
<feature type="signal peptide" evidence="2">
    <location>
        <begin position="1"/>
        <end position="21"/>
    </location>
</feature>
<name>A0A2P5HXS2_DIAHE</name>
<dbReference type="AlphaFoldDB" id="A0A2P5HXS2"/>
<dbReference type="STRING" id="158607.A0A2P5HXS2"/>
<dbReference type="CDD" id="cd11577">
    <property type="entry name" value="GH71"/>
    <property type="match status" value="1"/>
</dbReference>
<dbReference type="Gene3D" id="3.20.20.80">
    <property type="entry name" value="Glycosidases"/>
    <property type="match status" value="1"/>
</dbReference>
<reference evidence="3" key="1">
    <citation type="submission" date="2017-09" db="EMBL/GenBank/DDBJ databases">
        <title>Polyketide synthases of a Diaporthe helianthi virulent isolate.</title>
        <authorList>
            <person name="Baroncelli R."/>
        </authorList>
    </citation>
    <scope>NUCLEOTIDE SEQUENCE [LARGE SCALE GENOMIC DNA]</scope>
    <source>
        <strain evidence="3">7/96</strain>
    </source>
</reference>